<feature type="region of interest" description="Disordered" evidence="4">
    <location>
        <begin position="333"/>
        <end position="355"/>
    </location>
</feature>
<feature type="compositionally biased region" description="Low complexity" evidence="4">
    <location>
        <begin position="290"/>
        <end position="317"/>
    </location>
</feature>
<dbReference type="SMART" id="SM00042">
    <property type="entry name" value="CUB"/>
    <property type="match status" value="2"/>
</dbReference>
<evidence type="ECO:0000259" key="7">
    <source>
        <dbReference type="PROSITE" id="PS01180"/>
    </source>
</evidence>
<keyword evidence="6" id="KW-0732">Signal</keyword>
<feature type="domain" description="CUB" evidence="7">
    <location>
        <begin position="24"/>
        <end position="139"/>
    </location>
</feature>
<evidence type="ECO:0000256" key="4">
    <source>
        <dbReference type="SAM" id="MobiDB-lite"/>
    </source>
</evidence>
<protein>
    <recommendedName>
        <fullName evidence="7">CUB domain-containing protein</fullName>
    </recommendedName>
</protein>
<evidence type="ECO:0000313" key="8">
    <source>
        <dbReference type="EMBL" id="CAK8691830.1"/>
    </source>
</evidence>
<dbReference type="InterPro" id="IPR000859">
    <property type="entry name" value="CUB_dom"/>
</dbReference>
<evidence type="ECO:0000256" key="3">
    <source>
        <dbReference type="PROSITE-ProRule" id="PRU00059"/>
    </source>
</evidence>
<dbReference type="EMBL" id="CAWYQH010000125">
    <property type="protein sequence ID" value="CAK8691830.1"/>
    <property type="molecule type" value="Genomic_DNA"/>
</dbReference>
<keyword evidence="5" id="KW-1133">Transmembrane helix</keyword>
<keyword evidence="5" id="KW-0812">Transmembrane</keyword>
<feature type="domain" description="CUB" evidence="7">
    <location>
        <begin position="154"/>
        <end position="275"/>
    </location>
</feature>
<dbReference type="Proteomes" id="UP001642483">
    <property type="component" value="Unassembled WGS sequence"/>
</dbReference>
<dbReference type="InterPro" id="IPR035914">
    <property type="entry name" value="Sperma_CUB_dom_sf"/>
</dbReference>
<dbReference type="PANTHER" id="PTHR24251">
    <property type="entry name" value="OVOCHYMASE-RELATED"/>
    <property type="match status" value="1"/>
</dbReference>
<dbReference type="CDD" id="cd00041">
    <property type="entry name" value="CUB"/>
    <property type="match status" value="2"/>
</dbReference>
<dbReference type="Pfam" id="PF00431">
    <property type="entry name" value="CUB"/>
    <property type="match status" value="2"/>
</dbReference>
<keyword evidence="5" id="KW-0472">Membrane</keyword>
<name>A0ABP0GNQ9_CLALP</name>
<organism evidence="8 9">
    <name type="scientific">Clavelina lepadiformis</name>
    <name type="common">Light-bulb sea squirt</name>
    <name type="synonym">Ascidia lepadiformis</name>
    <dbReference type="NCBI Taxonomy" id="159417"/>
    <lineage>
        <taxon>Eukaryota</taxon>
        <taxon>Metazoa</taxon>
        <taxon>Chordata</taxon>
        <taxon>Tunicata</taxon>
        <taxon>Ascidiacea</taxon>
        <taxon>Aplousobranchia</taxon>
        <taxon>Clavelinidae</taxon>
        <taxon>Clavelina</taxon>
    </lineage>
</organism>
<sequence>MMIEIKTLLILSLLQQTFAQTTTCGGRLTASNGEISTPNYPSKYKYDLTCQWVIEAPEGKIIQLTFHDFDVEDFDGDCDLDTVQVLDGVDKNSPVLGGVLCGQKIPEVATSSGRFMKISFISDYGSNGGRGFRATYEFKSSTAEGGAQCIENLCGGIIENSQFCTIQSPGYPQGYDGNLNCTWTVRGSSEDDRISFQFLELAFEFVSSRCAKNNVTIYDGSNMDANKIYESACDLEDNRLVKRKLLSTGSVIVINMRTSYATDEKRGFRAFFEIKSNSPLPSTTNAPPVKTDSSSKTTTTTTTTSTKTTTTTSTFNTKSSTRLSSKIVSTAVGVVDNNENEDNEKDGDSSTTAGNDTISQNPGILSGVVIGAIVVLGVIVLGVLLIVAYVHWKRQNRRFNIRLRDEDAQSDINTLISSVDSQESLKKQKNRIVRTPESELMFQL</sequence>
<comment type="caution">
    <text evidence="3">Lacks conserved residue(s) required for the propagation of feature annotation.</text>
</comment>
<proteinExistence type="predicted"/>
<dbReference type="Gene3D" id="2.60.120.290">
    <property type="entry name" value="Spermadhesin, CUB domain"/>
    <property type="match status" value="2"/>
</dbReference>
<accession>A0ABP0GNQ9</accession>
<evidence type="ECO:0000256" key="1">
    <source>
        <dbReference type="ARBA" id="ARBA00022737"/>
    </source>
</evidence>
<keyword evidence="1" id="KW-0677">Repeat</keyword>
<evidence type="ECO:0000313" key="9">
    <source>
        <dbReference type="Proteomes" id="UP001642483"/>
    </source>
</evidence>
<reference evidence="8 9" key="1">
    <citation type="submission" date="2024-02" db="EMBL/GenBank/DDBJ databases">
        <authorList>
            <person name="Daric V."/>
            <person name="Darras S."/>
        </authorList>
    </citation>
    <scope>NUCLEOTIDE SEQUENCE [LARGE SCALE GENOMIC DNA]</scope>
</reference>
<keyword evidence="9" id="KW-1185">Reference proteome</keyword>
<dbReference type="PROSITE" id="PS01180">
    <property type="entry name" value="CUB"/>
    <property type="match status" value="2"/>
</dbReference>
<evidence type="ECO:0000256" key="2">
    <source>
        <dbReference type="ARBA" id="ARBA00023157"/>
    </source>
</evidence>
<gene>
    <name evidence="8" type="ORF">CVLEPA_LOCUS24583</name>
</gene>
<feature type="disulfide bond" evidence="3">
    <location>
        <begin position="154"/>
        <end position="181"/>
    </location>
</feature>
<feature type="chain" id="PRO_5045352487" description="CUB domain-containing protein" evidence="6">
    <location>
        <begin position="20"/>
        <end position="444"/>
    </location>
</feature>
<comment type="caution">
    <text evidence="8">The sequence shown here is derived from an EMBL/GenBank/DDBJ whole genome shotgun (WGS) entry which is preliminary data.</text>
</comment>
<evidence type="ECO:0000256" key="5">
    <source>
        <dbReference type="SAM" id="Phobius"/>
    </source>
</evidence>
<evidence type="ECO:0000256" key="6">
    <source>
        <dbReference type="SAM" id="SignalP"/>
    </source>
</evidence>
<feature type="signal peptide" evidence="6">
    <location>
        <begin position="1"/>
        <end position="19"/>
    </location>
</feature>
<dbReference type="SUPFAM" id="SSF49854">
    <property type="entry name" value="Spermadhesin, CUB domain"/>
    <property type="match status" value="2"/>
</dbReference>
<dbReference type="PANTHER" id="PTHR24251:SF30">
    <property type="entry name" value="MEMBRANE FRIZZLED-RELATED PROTEIN"/>
    <property type="match status" value="1"/>
</dbReference>
<keyword evidence="2 3" id="KW-1015">Disulfide bond</keyword>
<feature type="transmembrane region" description="Helical" evidence="5">
    <location>
        <begin position="364"/>
        <end position="392"/>
    </location>
</feature>
<feature type="region of interest" description="Disordered" evidence="4">
    <location>
        <begin position="277"/>
        <end position="317"/>
    </location>
</feature>
<feature type="compositionally biased region" description="Polar residues" evidence="4">
    <location>
        <begin position="277"/>
        <end position="286"/>
    </location>
</feature>